<name>E9FSL7_DAPPU</name>
<evidence type="ECO:0000313" key="1">
    <source>
        <dbReference type="EMBL" id="EFX89224.1"/>
    </source>
</evidence>
<gene>
    <name evidence="1" type="ORF">DAPPUDRAFT_94634</name>
</gene>
<evidence type="ECO:0000313" key="2">
    <source>
        <dbReference type="Proteomes" id="UP000000305"/>
    </source>
</evidence>
<proteinExistence type="predicted"/>
<sequence>MAGSAVECVGNSITKRLVVPEVSAHCRTPQISADGKELPPARIRGGGETTWAAQDSVDRSAGGHFPRLSDKCQPSLSLSHQLMNILGKGETAVLGLVFLACFRLCCRIKSLNNGRANIKSNDYQSQLELWGEISNI</sequence>
<dbReference type="HOGENOM" id="CLU_1877514_0_0_1"/>
<dbReference type="Proteomes" id="UP000000305">
    <property type="component" value="Unassembled WGS sequence"/>
</dbReference>
<dbReference type="KEGG" id="dpx:DAPPUDRAFT_94634"/>
<dbReference type="InParanoid" id="E9FSL7"/>
<accession>E9FSL7</accession>
<organism evidence="1 2">
    <name type="scientific">Daphnia pulex</name>
    <name type="common">Water flea</name>
    <dbReference type="NCBI Taxonomy" id="6669"/>
    <lineage>
        <taxon>Eukaryota</taxon>
        <taxon>Metazoa</taxon>
        <taxon>Ecdysozoa</taxon>
        <taxon>Arthropoda</taxon>
        <taxon>Crustacea</taxon>
        <taxon>Branchiopoda</taxon>
        <taxon>Diplostraca</taxon>
        <taxon>Cladocera</taxon>
        <taxon>Anomopoda</taxon>
        <taxon>Daphniidae</taxon>
        <taxon>Daphnia</taxon>
    </lineage>
</organism>
<reference evidence="1 2" key="1">
    <citation type="journal article" date="2011" name="Science">
        <title>The ecoresponsive genome of Daphnia pulex.</title>
        <authorList>
            <person name="Colbourne J.K."/>
            <person name="Pfrender M.E."/>
            <person name="Gilbert D."/>
            <person name="Thomas W.K."/>
            <person name="Tucker A."/>
            <person name="Oakley T.H."/>
            <person name="Tokishita S."/>
            <person name="Aerts A."/>
            <person name="Arnold G.J."/>
            <person name="Basu M.K."/>
            <person name="Bauer D.J."/>
            <person name="Caceres C.E."/>
            <person name="Carmel L."/>
            <person name="Casola C."/>
            <person name="Choi J.H."/>
            <person name="Detter J.C."/>
            <person name="Dong Q."/>
            <person name="Dusheyko S."/>
            <person name="Eads B.D."/>
            <person name="Frohlich T."/>
            <person name="Geiler-Samerotte K.A."/>
            <person name="Gerlach D."/>
            <person name="Hatcher P."/>
            <person name="Jogdeo S."/>
            <person name="Krijgsveld J."/>
            <person name="Kriventseva E.V."/>
            <person name="Kultz D."/>
            <person name="Laforsch C."/>
            <person name="Lindquist E."/>
            <person name="Lopez J."/>
            <person name="Manak J.R."/>
            <person name="Muller J."/>
            <person name="Pangilinan J."/>
            <person name="Patwardhan R.P."/>
            <person name="Pitluck S."/>
            <person name="Pritham E.J."/>
            <person name="Rechtsteiner A."/>
            <person name="Rho M."/>
            <person name="Rogozin I.B."/>
            <person name="Sakarya O."/>
            <person name="Salamov A."/>
            <person name="Schaack S."/>
            <person name="Shapiro H."/>
            <person name="Shiga Y."/>
            <person name="Skalitzky C."/>
            <person name="Smith Z."/>
            <person name="Souvorov A."/>
            <person name="Sung W."/>
            <person name="Tang Z."/>
            <person name="Tsuchiya D."/>
            <person name="Tu H."/>
            <person name="Vos H."/>
            <person name="Wang M."/>
            <person name="Wolf Y.I."/>
            <person name="Yamagata H."/>
            <person name="Yamada T."/>
            <person name="Ye Y."/>
            <person name="Shaw J.R."/>
            <person name="Andrews J."/>
            <person name="Crease T.J."/>
            <person name="Tang H."/>
            <person name="Lucas S.M."/>
            <person name="Robertson H.M."/>
            <person name="Bork P."/>
            <person name="Koonin E.V."/>
            <person name="Zdobnov E.M."/>
            <person name="Grigoriev I.V."/>
            <person name="Lynch M."/>
            <person name="Boore J.L."/>
        </authorList>
    </citation>
    <scope>NUCLEOTIDE SEQUENCE [LARGE SCALE GENOMIC DNA]</scope>
</reference>
<dbReference type="EMBL" id="GL732524">
    <property type="protein sequence ID" value="EFX89224.1"/>
    <property type="molecule type" value="Genomic_DNA"/>
</dbReference>
<protein>
    <submittedName>
        <fullName evidence="1">Uncharacterized protein</fullName>
    </submittedName>
</protein>
<keyword evidence="2" id="KW-1185">Reference proteome</keyword>
<dbReference type="AlphaFoldDB" id="E9FSL7"/>